<sequence length="173" mass="19429">MLDFEYFKPARILFGPGKLAEIVKYILENARILITYGGDSGKKYSTLDEIRQTLTHYTCFELGSIDPNPQYATLICAINAVKMNKIDFLPAPGGGSVVDGRKFIAAASTQDDIWNTWLAKAPIQSALIGGSDNIADDRLRNERNHRSIPQIIRCQICRFRARTLPFLDIRHAD</sequence>
<dbReference type="Gene3D" id="3.40.50.1970">
    <property type="match status" value="1"/>
</dbReference>
<gene>
    <name evidence="3" type="ORF">A544_2693</name>
</gene>
<evidence type="ECO:0000313" key="4">
    <source>
        <dbReference type="Proteomes" id="UP000017142"/>
    </source>
</evidence>
<dbReference type="GeneID" id="43517209"/>
<feature type="domain" description="Alcohol dehydrogenase iron-type/glycerol dehydrogenase GldA" evidence="2">
    <location>
        <begin position="9"/>
        <end position="117"/>
    </location>
</feature>
<dbReference type="RefSeq" id="WP_022634103.1">
    <property type="nucleotide sequence ID" value="NZ_AMWE01000004.1"/>
</dbReference>
<evidence type="ECO:0000313" key="3">
    <source>
        <dbReference type="EMBL" id="ERO56152.1"/>
    </source>
</evidence>
<protein>
    <recommendedName>
        <fullName evidence="2">Alcohol dehydrogenase iron-type/glycerol dehydrogenase GldA domain-containing protein</fullName>
    </recommendedName>
</protein>
<accession>A0AAV3K5K7</accession>
<name>A0AAV3K5K7_9GAMM</name>
<reference evidence="4" key="1">
    <citation type="journal article" date="2013" name="Diversity">
        <title>Genome Sequence of Dickeya solani, a New soft Rot Pathogen of Potato, Suggests its Emergence May Be Related to a Novel Combination of Non-Ribosomal Peptide/Polyketide Synthetase Clusters.</title>
        <authorList>
            <person name="Garlant L."/>
            <person name="Koskinen P."/>
            <person name="Rouhiainen L."/>
            <person name="Laine P."/>
            <person name="Paulin L."/>
            <person name="Auvinen P."/>
            <person name="Holm L."/>
            <person name="Pirhonen M."/>
        </authorList>
    </citation>
    <scope>NUCLEOTIDE SEQUENCE [LARGE SCALE GENOMIC DNA]</scope>
    <source>
        <strain evidence="4">D s0432-1</strain>
    </source>
</reference>
<keyword evidence="1" id="KW-0560">Oxidoreductase</keyword>
<dbReference type="GO" id="GO:0005829">
    <property type="term" value="C:cytosol"/>
    <property type="evidence" value="ECO:0007669"/>
    <property type="project" value="TreeGrafter"/>
</dbReference>
<dbReference type="EMBL" id="AMWE01000004">
    <property type="protein sequence ID" value="ERO56152.1"/>
    <property type="molecule type" value="Genomic_DNA"/>
</dbReference>
<evidence type="ECO:0000259" key="2">
    <source>
        <dbReference type="Pfam" id="PF00465"/>
    </source>
</evidence>
<dbReference type="InterPro" id="IPR001670">
    <property type="entry name" value="ADH_Fe/GldA"/>
</dbReference>
<dbReference type="Pfam" id="PF00465">
    <property type="entry name" value="Fe-ADH"/>
    <property type="match status" value="1"/>
</dbReference>
<dbReference type="SUPFAM" id="SSF56796">
    <property type="entry name" value="Dehydroquinate synthase-like"/>
    <property type="match status" value="1"/>
</dbReference>
<dbReference type="Proteomes" id="UP000017142">
    <property type="component" value="Unassembled WGS sequence"/>
</dbReference>
<dbReference type="GO" id="GO:0046872">
    <property type="term" value="F:metal ion binding"/>
    <property type="evidence" value="ECO:0007669"/>
    <property type="project" value="InterPro"/>
</dbReference>
<proteinExistence type="predicted"/>
<dbReference type="GO" id="GO:0008106">
    <property type="term" value="F:alcohol dehydrogenase (NADP+) activity"/>
    <property type="evidence" value="ECO:0007669"/>
    <property type="project" value="TreeGrafter"/>
</dbReference>
<dbReference type="PANTHER" id="PTHR43633:SF1">
    <property type="entry name" value="ALCOHOL DEHYDROGENASE YQHD"/>
    <property type="match status" value="1"/>
</dbReference>
<comment type="caution">
    <text evidence="3">The sequence shown here is derived from an EMBL/GenBank/DDBJ whole genome shotgun (WGS) entry which is preliminary data.</text>
</comment>
<dbReference type="AlphaFoldDB" id="A0AAV3K5K7"/>
<dbReference type="GO" id="GO:1990362">
    <property type="term" value="F:butanol dehydrogenase (NAD+) activity"/>
    <property type="evidence" value="ECO:0007669"/>
    <property type="project" value="InterPro"/>
</dbReference>
<dbReference type="InterPro" id="IPR044731">
    <property type="entry name" value="BDH-like"/>
</dbReference>
<organism evidence="3 4">
    <name type="scientific">Dickeya solani D s0432-1</name>
    <dbReference type="NCBI Taxonomy" id="1231725"/>
    <lineage>
        <taxon>Bacteria</taxon>
        <taxon>Pseudomonadati</taxon>
        <taxon>Pseudomonadota</taxon>
        <taxon>Gammaproteobacteria</taxon>
        <taxon>Enterobacterales</taxon>
        <taxon>Pectobacteriaceae</taxon>
        <taxon>Dickeya</taxon>
    </lineage>
</organism>
<dbReference type="PANTHER" id="PTHR43633">
    <property type="entry name" value="ALCOHOL DEHYDROGENASE YQHD"/>
    <property type="match status" value="1"/>
</dbReference>
<evidence type="ECO:0000256" key="1">
    <source>
        <dbReference type="ARBA" id="ARBA00023002"/>
    </source>
</evidence>
<dbReference type="GO" id="GO:1990002">
    <property type="term" value="F:methylglyoxal reductase (NADPH) (acetol producing) activity"/>
    <property type="evidence" value="ECO:0007669"/>
    <property type="project" value="TreeGrafter"/>
</dbReference>